<evidence type="ECO:0000256" key="2">
    <source>
        <dbReference type="ARBA" id="ARBA00022692"/>
    </source>
</evidence>
<feature type="transmembrane region" description="Helical" evidence="10">
    <location>
        <begin position="759"/>
        <end position="779"/>
    </location>
</feature>
<evidence type="ECO:0000256" key="11">
    <source>
        <dbReference type="SAM" id="SignalP"/>
    </source>
</evidence>
<comment type="caution">
    <text evidence="13">The sequence shown here is derived from an EMBL/GenBank/DDBJ whole genome shotgun (WGS) entry which is preliminary data.</text>
</comment>
<evidence type="ECO:0000256" key="4">
    <source>
        <dbReference type="ARBA" id="ARBA00023040"/>
    </source>
</evidence>
<feature type="transmembrane region" description="Helical" evidence="10">
    <location>
        <begin position="644"/>
        <end position="665"/>
    </location>
</feature>
<keyword evidence="14" id="KW-1185">Reference proteome</keyword>
<dbReference type="Gene3D" id="3.40.50.2300">
    <property type="match status" value="2"/>
</dbReference>
<sequence length="855" mass="94053">MMRCCVSCLLAVISACLLLTVPSCVGEGDPGRIRGENGELSLVIAVALTNNGVPFLEPGWAHMASAVLAAKHFNEKDPTVVSQLEEYADCPFRFSNISVIDTGTNSHLAMKSLLQRIQDVGIVDAIAGPYNEQPAMELSVLATGMESPIVAFRGLDHNLVLPDKHPYYSQINPDLYGEMEFIAEYLKHTNRTNYVAILYSNEDSVLQRMETLQTVLKEKVDCDQVKAYSYLSVSKAQAGEDRGLRDAVMRVSQTGFRTIVLLTATPDLDTPGIGAAAHEYDLDQGGHFWIIPGGLDPSGTNRDNILVQFQHKQEGGFLRGAAYSSMFEGHNVNDDDPFEHTLSSQNASFVEYLRNLNPIANYTGKFFCKLNDLSEKIDPAVNPQCTLPDNFFQELPFFGERVGFAYDATMSIGIGACMAIAGKTNSTALTGKEHLDGIQSVNFKGASGQVRFRNRPGTPGSRDASSPYYGILNLLPRGGASEEILQATSYVDPDINDWVDVFPFVYSDGSNSPPTLLRTTPEQNYLDPVVRGIGLTLMSISLLFIAASAIWVWRHRNHRVVIAAQPPFLYVLCVGSTLFSMVILVNSFDESHGWTDSMLDKACVATPWLYILGDMIVYSALFTKLWRVNKVLQFKRARVKVRQVVWPGLFLVLAAIVLLSVWTAVDDFGWYRQEIDEVSGETIGRCIGTYTGAFLIPVGIICTIPTLLTCIMAWKTCDVDDMYSESKWIFSLVLVQIQVIVVGIPVVVILQSVSTNGRYIGVTLITWTFPMSTLGLIMVPKMYALRKEQMGVQKSISRGSSKGVVVSGLTHPTKESQNTRSSGNTTRGSGEHDADPLQPANFDVSSSRVQTVIMH</sequence>
<protein>
    <submittedName>
        <fullName evidence="13">Gamma-aminobutyric acid (GABA) B receptor</fullName>
    </submittedName>
</protein>
<keyword evidence="2 10" id="KW-0812">Transmembrane</keyword>
<dbReference type="OrthoDB" id="48782at2759"/>
<dbReference type="PANTHER" id="PTHR10519:SF20">
    <property type="entry name" value="G-PROTEIN COUPLED RECEPTOR 156-RELATED"/>
    <property type="match status" value="1"/>
</dbReference>
<dbReference type="PANTHER" id="PTHR10519">
    <property type="entry name" value="GABA-B RECEPTOR"/>
    <property type="match status" value="1"/>
</dbReference>
<evidence type="ECO:0000313" key="13">
    <source>
        <dbReference type="EMBL" id="CAB9500494.1"/>
    </source>
</evidence>
<feature type="transmembrane region" description="Helical" evidence="10">
    <location>
        <begin position="694"/>
        <end position="716"/>
    </location>
</feature>
<evidence type="ECO:0000256" key="7">
    <source>
        <dbReference type="ARBA" id="ARBA00023180"/>
    </source>
</evidence>
<dbReference type="SUPFAM" id="SSF53822">
    <property type="entry name" value="Periplasmic binding protein-like I"/>
    <property type="match status" value="1"/>
</dbReference>
<dbReference type="PROSITE" id="PS50259">
    <property type="entry name" value="G_PROTEIN_RECEP_F3_4"/>
    <property type="match status" value="1"/>
</dbReference>
<dbReference type="GO" id="GO:0038039">
    <property type="term" value="C:G protein-coupled receptor heterodimeric complex"/>
    <property type="evidence" value="ECO:0007669"/>
    <property type="project" value="TreeGrafter"/>
</dbReference>
<comment type="subcellular location">
    <subcellularLocation>
        <location evidence="1">Membrane</location>
        <topology evidence="1">Multi-pass membrane protein</topology>
    </subcellularLocation>
</comment>
<dbReference type="InterPro" id="IPR002455">
    <property type="entry name" value="GPCR3_GABA-B"/>
</dbReference>
<feature type="signal peptide" evidence="11">
    <location>
        <begin position="1"/>
        <end position="26"/>
    </location>
</feature>
<dbReference type="PROSITE" id="PS51257">
    <property type="entry name" value="PROKAR_LIPOPROTEIN"/>
    <property type="match status" value="1"/>
</dbReference>
<feature type="compositionally biased region" description="Low complexity" evidence="9">
    <location>
        <begin position="795"/>
        <end position="808"/>
    </location>
</feature>
<feature type="transmembrane region" description="Helical" evidence="10">
    <location>
        <begin position="560"/>
        <end position="585"/>
    </location>
</feature>
<accession>A0A9N8DIU9</accession>
<feature type="transmembrane region" description="Helical" evidence="10">
    <location>
        <begin position="605"/>
        <end position="623"/>
    </location>
</feature>
<keyword evidence="11" id="KW-0732">Signal</keyword>
<keyword evidence="6 13" id="KW-0675">Receptor</keyword>
<dbReference type="Pfam" id="PF01094">
    <property type="entry name" value="ANF_receptor"/>
    <property type="match status" value="1"/>
</dbReference>
<keyword evidence="3 10" id="KW-1133">Transmembrane helix</keyword>
<evidence type="ECO:0000256" key="10">
    <source>
        <dbReference type="SAM" id="Phobius"/>
    </source>
</evidence>
<evidence type="ECO:0000256" key="9">
    <source>
        <dbReference type="SAM" id="MobiDB-lite"/>
    </source>
</evidence>
<keyword evidence="8" id="KW-0807">Transducer</keyword>
<evidence type="ECO:0000256" key="3">
    <source>
        <dbReference type="ARBA" id="ARBA00022989"/>
    </source>
</evidence>
<reference evidence="13" key="1">
    <citation type="submission" date="2020-06" db="EMBL/GenBank/DDBJ databases">
        <authorList>
            <consortium name="Plant Systems Biology data submission"/>
        </authorList>
    </citation>
    <scope>NUCLEOTIDE SEQUENCE</scope>
    <source>
        <strain evidence="13">D6</strain>
    </source>
</reference>
<keyword evidence="5 10" id="KW-0472">Membrane</keyword>
<evidence type="ECO:0000313" key="14">
    <source>
        <dbReference type="Proteomes" id="UP001153069"/>
    </source>
</evidence>
<feature type="domain" description="G-protein coupled receptors family 3 profile" evidence="12">
    <location>
        <begin position="602"/>
        <end position="785"/>
    </location>
</feature>
<dbReference type="Proteomes" id="UP001153069">
    <property type="component" value="Unassembled WGS sequence"/>
</dbReference>
<dbReference type="Pfam" id="PF00003">
    <property type="entry name" value="7tm_3"/>
    <property type="match status" value="1"/>
</dbReference>
<dbReference type="InterPro" id="IPR017978">
    <property type="entry name" value="GPCR_3_C"/>
</dbReference>
<feature type="region of interest" description="Disordered" evidence="9">
    <location>
        <begin position="794"/>
        <end position="841"/>
    </location>
</feature>
<keyword evidence="4" id="KW-0297">G-protein coupled receptor</keyword>
<evidence type="ECO:0000256" key="6">
    <source>
        <dbReference type="ARBA" id="ARBA00023170"/>
    </source>
</evidence>
<evidence type="ECO:0000256" key="8">
    <source>
        <dbReference type="ARBA" id="ARBA00023224"/>
    </source>
</evidence>
<proteinExistence type="predicted"/>
<dbReference type="EMBL" id="CAICTM010000084">
    <property type="protein sequence ID" value="CAB9500494.1"/>
    <property type="molecule type" value="Genomic_DNA"/>
</dbReference>
<name>A0A9N8DIU9_9STRA</name>
<evidence type="ECO:0000256" key="1">
    <source>
        <dbReference type="ARBA" id="ARBA00004141"/>
    </source>
</evidence>
<dbReference type="AlphaFoldDB" id="A0A9N8DIU9"/>
<dbReference type="GO" id="GO:0004965">
    <property type="term" value="F:G protein-coupled GABA receptor activity"/>
    <property type="evidence" value="ECO:0007669"/>
    <property type="project" value="InterPro"/>
</dbReference>
<dbReference type="InterPro" id="IPR001828">
    <property type="entry name" value="ANF_lig-bd_rcpt"/>
</dbReference>
<feature type="compositionally biased region" description="Polar residues" evidence="9">
    <location>
        <begin position="815"/>
        <end position="828"/>
    </location>
</feature>
<feature type="chain" id="PRO_5040147382" evidence="11">
    <location>
        <begin position="27"/>
        <end position="855"/>
    </location>
</feature>
<evidence type="ECO:0000259" key="12">
    <source>
        <dbReference type="PROSITE" id="PS50259"/>
    </source>
</evidence>
<dbReference type="InterPro" id="IPR028082">
    <property type="entry name" value="Peripla_BP_I"/>
</dbReference>
<gene>
    <name evidence="13" type="ORF">SEMRO_85_G045160.1</name>
</gene>
<organism evidence="13 14">
    <name type="scientific">Seminavis robusta</name>
    <dbReference type="NCBI Taxonomy" id="568900"/>
    <lineage>
        <taxon>Eukaryota</taxon>
        <taxon>Sar</taxon>
        <taxon>Stramenopiles</taxon>
        <taxon>Ochrophyta</taxon>
        <taxon>Bacillariophyta</taxon>
        <taxon>Bacillariophyceae</taxon>
        <taxon>Bacillariophycidae</taxon>
        <taxon>Naviculales</taxon>
        <taxon>Naviculaceae</taxon>
        <taxon>Seminavis</taxon>
    </lineage>
</organism>
<evidence type="ECO:0000256" key="5">
    <source>
        <dbReference type="ARBA" id="ARBA00023136"/>
    </source>
</evidence>
<feature type="transmembrane region" description="Helical" evidence="10">
    <location>
        <begin position="533"/>
        <end position="553"/>
    </location>
</feature>
<keyword evidence="7" id="KW-0325">Glycoprotein</keyword>
<feature type="transmembrane region" description="Helical" evidence="10">
    <location>
        <begin position="728"/>
        <end position="753"/>
    </location>
</feature>